<evidence type="ECO:0000256" key="3">
    <source>
        <dbReference type="SAM" id="Phobius"/>
    </source>
</evidence>
<keyword evidence="5" id="KW-1185">Reference proteome</keyword>
<feature type="region of interest" description="Disordered" evidence="2">
    <location>
        <begin position="47"/>
        <end position="70"/>
    </location>
</feature>
<protein>
    <submittedName>
        <fullName evidence="4">Uncharacterized protein</fullName>
    </submittedName>
</protein>
<dbReference type="EMBL" id="KV962685">
    <property type="protein sequence ID" value="PIO23604.1"/>
    <property type="molecule type" value="Genomic_DNA"/>
</dbReference>
<keyword evidence="3" id="KW-1133">Transmembrane helix</keyword>
<gene>
    <name evidence="4" type="ORF">AB205_0162250</name>
</gene>
<proteinExistence type="predicted"/>
<evidence type="ECO:0000313" key="5">
    <source>
        <dbReference type="Proteomes" id="UP000228934"/>
    </source>
</evidence>
<feature type="transmembrane region" description="Helical" evidence="3">
    <location>
        <begin position="20"/>
        <end position="39"/>
    </location>
</feature>
<organism evidence="4 5">
    <name type="scientific">Aquarana catesbeiana</name>
    <name type="common">American bullfrog</name>
    <name type="synonym">Rana catesbeiana</name>
    <dbReference type="NCBI Taxonomy" id="8400"/>
    <lineage>
        <taxon>Eukaryota</taxon>
        <taxon>Metazoa</taxon>
        <taxon>Chordata</taxon>
        <taxon>Craniata</taxon>
        <taxon>Vertebrata</taxon>
        <taxon>Euteleostomi</taxon>
        <taxon>Amphibia</taxon>
        <taxon>Batrachia</taxon>
        <taxon>Anura</taxon>
        <taxon>Neobatrachia</taxon>
        <taxon>Ranoidea</taxon>
        <taxon>Ranidae</taxon>
        <taxon>Aquarana</taxon>
    </lineage>
</organism>
<keyword evidence="3" id="KW-0472">Membrane</keyword>
<dbReference type="Proteomes" id="UP000228934">
    <property type="component" value="Unassembled WGS sequence"/>
</dbReference>
<keyword evidence="1" id="KW-0175">Coiled coil</keyword>
<evidence type="ECO:0000256" key="2">
    <source>
        <dbReference type="SAM" id="MobiDB-lite"/>
    </source>
</evidence>
<sequence>MSSAWNSAKTDNLTTLPSNVSYYYFSPQISVCYVYLFCIHIGEKRISTSEDTRNPTPPKEGEQLTTQPEDVDSEVQEVAEMVTTTGDVDVVEEETHFNSASAQVLINEIMVCNRDLEKVKQNINDVQKRLTKIIDVLAKI</sequence>
<feature type="coiled-coil region" evidence="1">
    <location>
        <begin position="109"/>
        <end position="136"/>
    </location>
</feature>
<name>A0A2G9R6U5_AQUCT</name>
<evidence type="ECO:0000313" key="4">
    <source>
        <dbReference type="EMBL" id="PIO23604.1"/>
    </source>
</evidence>
<evidence type="ECO:0000256" key="1">
    <source>
        <dbReference type="SAM" id="Coils"/>
    </source>
</evidence>
<accession>A0A2G9R6U5</accession>
<keyword evidence="3" id="KW-0812">Transmembrane</keyword>
<dbReference type="AlphaFoldDB" id="A0A2G9R6U5"/>
<reference evidence="5" key="1">
    <citation type="journal article" date="2017" name="Nat. Commun.">
        <title>The North American bullfrog draft genome provides insight into hormonal regulation of long noncoding RNA.</title>
        <authorList>
            <person name="Hammond S.A."/>
            <person name="Warren R.L."/>
            <person name="Vandervalk B.P."/>
            <person name="Kucuk E."/>
            <person name="Khan H."/>
            <person name="Gibb E.A."/>
            <person name="Pandoh P."/>
            <person name="Kirk H."/>
            <person name="Zhao Y."/>
            <person name="Jones M."/>
            <person name="Mungall A.J."/>
            <person name="Coope R."/>
            <person name="Pleasance S."/>
            <person name="Moore R.A."/>
            <person name="Holt R.A."/>
            <person name="Round J.M."/>
            <person name="Ohora S."/>
            <person name="Walle B.V."/>
            <person name="Veldhoen N."/>
            <person name="Helbing C.C."/>
            <person name="Birol I."/>
        </authorList>
    </citation>
    <scope>NUCLEOTIDE SEQUENCE [LARGE SCALE GENOMIC DNA]</scope>
</reference>